<sequence>MAQAYILNSGSIVRDDNWEDVQFSITTGYVSRFTKSSTGVTYIHVRKSEFRASDRIWFEGGYYPENEFLRYIATRDIKYINPALKYGHKSNHQFIKAEENDIITTKMINVYFDSLNSLPRLISSSFPFNPNLDYSGVNSVKIPDPSVVTEIIDQVTSNSTAISFINSNKDQIVFSQVLTEEEDQKKALEYLGLTAIVMTNIIRNVFSIFPNQTQYNNLINAQKNEWSSSSDPIFSETSTLESIKSYFDSLLIFYKMSYRNSIFIDQAIDQDKMFYLALPLTAKSLSFLNIEIKKSIIDHLIDNKLNYSLTKEDEEEFIIRIINSFAYDLDIIEINAFLEWLLTEKETVDRYSDPNHIKYDTKYRTYYEVLYLKMSSPLNITVATAALTNWLFESNWQPTDTRGLFTKAIYTLWIISKYNPYTLDDNPLLKENSIGMITRDSNDNLMYELEPEVPNDPITPDNPGQDIQLSAMPPNPEPLYYYTKYTAFEQTEENVIDGTRYSYFHKYDEAAPILINYESNKTANFYIDNHDFIFSNNKIIVIKEVLAFKQDNLDSDYLNSREYGYARYGTYDIFQPITLSGNDTTKIETKIPIPLTDGATLAANGDNINSVVPMFMLMYVDDAGDRSDAETVFGYIVDGILTLSGIGNLTKFRHLTKLSKLQYVKRIIGGVEFTSGMLSYLTSFIGDCNANDEFCKRIKAFTFWLEMASLSADAITEYMLRKAARNVKNQSFPNDFDHTPTKEKIDSLANAVDKAAEIQRFLDSIASTYPQLKNKLETLRVDLGTNGDDIIFEFIDGLDLDEGTEVLEILNNNIMDSLNNGQPDWLDNVTDIAKARRLARAINMFRNIIRKVKNEPFQKTGNKWKGFSLNRWEQQPDKSWVDSGVRLHSDQDIYDMIYSGLSLDPKITEVWVEDIIVKAFRGSKTKTKPEIIGDKRNIILNDPDYGPESQKYLGELGVASQLGNRIPPPNGLLWCFPDYNAFLNFKDVIKRRLLERYGVDDIITDIHITGSVHTKKIPPPTTNVGPPDIDVVIYMSLDQIKAMYQKRIKHIERCVESKILDKKGNLLHNKLAGENLIKDFKKRIDAVDSPDFDIKKPIGSQNFRTIETNANDKLEVRNLKEILNLIKRNKTNDPLFDNELSSMLEGLNLTDSKMDLKIFPLESKPTELRPISQVTL</sequence>
<dbReference type="RefSeq" id="WP_379981731.1">
    <property type="nucleotide sequence ID" value="NZ_JBHSFV010000013.1"/>
</dbReference>
<evidence type="ECO:0000313" key="2">
    <source>
        <dbReference type="Proteomes" id="UP001596043"/>
    </source>
</evidence>
<comment type="caution">
    <text evidence="1">The sequence shown here is derived from an EMBL/GenBank/DDBJ whole genome shotgun (WGS) entry which is preliminary data.</text>
</comment>
<keyword evidence="2" id="KW-1185">Reference proteome</keyword>
<evidence type="ECO:0000313" key="1">
    <source>
        <dbReference type="EMBL" id="MFC4635979.1"/>
    </source>
</evidence>
<protein>
    <submittedName>
        <fullName evidence="1">Uncharacterized protein</fullName>
    </submittedName>
</protein>
<dbReference type="Proteomes" id="UP001596043">
    <property type="component" value="Unassembled WGS sequence"/>
</dbReference>
<organism evidence="1 2">
    <name type="scientific">Dokdonia ponticola</name>
    <dbReference type="NCBI Taxonomy" id="2041041"/>
    <lineage>
        <taxon>Bacteria</taxon>
        <taxon>Pseudomonadati</taxon>
        <taxon>Bacteroidota</taxon>
        <taxon>Flavobacteriia</taxon>
        <taxon>Flavobacteriales</taxon>
        <taxon>Flavobacteriaceae</taxon>
        <taxon>Dokdonia</taxon>
    </lineage>
</organism>
<reference evidence="2" key="1">
    <citation type="journal article" date="2019" name="Int. J. Syst. Evol. Microbiol.">
        <title>The Global Catalogue of Microorganisms (GCM) 10K type strain sequencing project: providing services to taxonomists for standard genome sequencing and annotation.</title>
        <authorList>
            <consortium name="The Broad Institute Genomics Platform"/>
            <consortium name="The Broad Institute Genome Sequencing Center for Infectious Disease"/>
            <person name="Wu L."/>
            <person name="Ma J."/>
        </authorList>
    </citation>
    <scope>NUCLEOTIDE SEQUENCE [LARGE SCALE GENOMIC DNA]</scope>
    <source>
        <strain evidence="2">YJ-61-S</strain>
    </source>
</reference>
<name>A0ABV9I1F3_9FLAO</name>
<dbReference type="EMBL" id="JBHSFV010000013">
    <property type="protein sequence ID" value="MFC4635979.1"/>
    <property type="molecule type" value="Genomic_DNA"/>
</dbReference>
<gene>
    <name evidence="1" type="ORF">ACFO3O_18855</name>
</gene>
<accession>A0ABV9I1F3</accession>
<proteinExistence type="predicted"/>